<sequence>MTAIDDYLTTVEPSKRKELDRIRALAKQTVPDAEEAIVYGMPTLKYRNKPLLGFAARKNHIGIYPYSGQVIETLQDQLQDYSSSKGAIRIPLDRPISEEMLQQIIHLRLLQITHS</sequence>
<dbReference type="EMBL" id="BIFR01000002">
    <property type="protein sequence ID" value="GCE15683.1"/>
    <property type="molecule type" value="Genomic_DNA"/>
</dbReference>
<dbReference type="SUPFAM" id="SSF159888">
    <property type="entry name" value="YdhG-like"/>
    <property type="match status" value="1"/>
</dbReference>
<keyword evidence="3" id="KW-1185">Reference proteome</keyword>
<proteinExistence type="predicted"/>
<gene>
    <name evidence="2" type="ORF">KTT_55420</name>
</gene>
<evidence type="ECO:0000313" key="2">
    <source>
        <dbReference type="EMBL" id="GCE15683.1"/>
    </source>
</evidence>
<evidence type="ECO:0000259" key="1">
    <source>
        <dbReference type="Pfam" id="PF08818"/>
    </source>
</evidence>
<dbReference type="AlphaFoldDB" id="A0A402A963"/>
<feature type="domain" description="YdhG-like" evidence="1">
    <location>
        <begin position="15"/>
        <end position="106"/>
    </location>
</feature>
<dbReference type="Gene3D" id="3.90.1150.200">
    <property type="match status" value="1"/>
</dbReference>
<dbReference type="Pfam" id="PF08818">
    <property type="entry name" value="DUF1801"/>
    <property type="match status" value="1"/>
</dbReference>
<evidence type="ECO:0000313" key="3">
    <source>
        <dbReference type="Proteomes" id="UP000287352"/>
    </source>
</evidence>
<reference evidence="3" key="1">
    <citation type="submission" date="2018-12" db="EMBL/GenBank/DDBJ databases">
        <title>Tengunoibacter tsumagoiensis gen. nov., sp. nov., Dictyobacter kobayashii sp. nov., D. alpinus sp. nov., and D. joshuensis sp. nov. and description of Dictyobacteraceae fam. nov. within the order Ktedonobacterales isolated from Tengu-no-mugimeshi.</title>
        <authorList>
            <person name="Wang C.M."/>
            <person name="Zheng Y."/>
            <person name="Sakai Y."/>
            <person name="Toyoda A."/>
            <person name="Minakuchi Y."/>
            <person name="Abe K."/>
            <person name="Yokota A."/>
            <person name="Yabe S."/>
        </authorList>
    </citation>
    <scope>NUCLEOTIDE SEQUENCE [LARGE SCALE GENOMIC DNA]</scope>
    <source>
        <strain evidence="3">Uno3</strain>
    </source>
</reference>
<accession>A0A402A963</accession>
<name>A0A402A963_9CHLR</name>
<protein>
    <recommendedName>
        <fullName evidence="1">YdhG-like domain-containing protein</fullName>
    </recommendedName>
</protein>
<comment type="caution">
    <text evidence="2">The sequence shown here is derived from an EMBL/GenBank/DDBJ whole genome shotgun (WGS) entry which is preliminary data.</text>
</comment>
<dbReference type="InterPro" id="IPR014922">
    <property type="entry name" value="YdhG-like"/>
</dbReference>
<organism evidence="2 3">
    <name type="scientific">Tengunoibacter tsumagoiensis</name>
    <dbReference type="NCBI Taxonomy" id="2014871"/>
    <lineage>
        <taxon>Bacteria</taxon>
        <taxon>Bacillati</taxon>
        <taxon>Chloroflexota</taxon>
        <taxon>Ktedonobacteria</taxon>
        <taxon>Ktedonobacterales</taxon>
        <taxon>Dictyobacteraceae</taxon>
        <taxon>Tengunoibacter</taxon>
    </lineage>
</organism>
<dbReference type="Proteomes" id="UP000287352">
    <property type="component" value="Unassembled WGS sequence"/>
</dbReference>